<comment type="caution">
    <text evidence="5">The sequence shown here is derived from an EMBL/GenBank/DDBJ whole genome shotgun (WGS) entry which is preliminary data.</text>
</comment>
<organism evidence="5 6">
    <name type="scientific">Mobilitalea sibirica</name>
    <dbReference type="NCBI Taxonomy" id="1462919"/>
    <lineage>
        <taxon>Bacteria</taxon>
        <taxon>Bacillati</taxon>
        <taxon>Bacillota</taxon>
        <taxon>Clostridia</taxon>
        <taxon>Lachnospirales</taxon>
        <taxon>Lachnospiraceae</taxon>
        <taxon>Mobilitalea</taxon>
    </lineage>
</organism>
<dbReference type="Gene3D" id="3.90.75.20">
    <property type="match status" value="1"/>
</dbReference>
<dbReference type="PROSITE" id="PS51032">
    <property type="entry name" value="AP2_ERF"/>
    <property type="match status" value="1"/>
</dbReference>
<keyword evidence="3" id="KW-0804">Transcription</keyword>
<keyword evidence="5" id="KW-0378">Hydrolase</keyword>
<evidence type="ECO:0000256" key="2">
    <source>
        <dbReference type="ARBA" id="ARBA00023125"/>
    </source>
</evidence>
<dbReference type="Gene3D" id="3.30.730.10">
    <property type="entry name" value="AP2/ERF domain"/>
    <property type="match status" value="1"/>
</dbReference>
<evidence type="ECO:0000256" key="1">
    <source>
        <dbReference type="ARBA" id="ARBA00023015"/>
    </source>
</evidence>
<protein>
    <submittedName>
        <fullName evidence="5">HNH endonuclease</fullName>
    </submittedName>
</protein>
<dbReference type="SUPFAM" id="SSF54060">
    <property type="entry name" value="His-Me finger endonucleases"/>
    <property type="match status" value="1"/>
</dbReference>
<dbReference type="AlphaFoldDB" id="A0A8J7HDX8"/>
<proteinExistence type="predicted"/>
<evidence type="ECO:0000259" key="4">
    <source>
        <dbReference type="PROSITE" id="PS51032"/>
    </source>
</evidence>
<feature type="domain" description="AP2/ERF" evidence="4">
    <location>
        <begin position="108"/>
        <end position="164"/>
    </location>
</feature>
<dbReference type="InterPro" id="IPR044925">
    <property type="entry name" value="His-Me_finger_sf"/>
</dbReference>
<dbReference type="GO" id="GO:0003700">
    <property type="term" value="F:DNA-binding transcription factor activity"/>
    <property type="evidence" value="ECO:0007669"/>
    <property type="project" value="InterPro"/>
</dbReference>
<dbReference type="Proteomes" id="UP000623269">
    <property type="component" value="Unassembled WGS sequence"/>
</dbReference>
<keyword evidence="2" id="KW-0238">DNA-binding</keyword>
<dbReference type="RefSeq" id="WP_197661526.1">
    <property type="nucleotide sequence ID" value="NZ_JAEAGR010000010.1"/>
</dbReference>
<keyword evidence="5" id="KW-0540">Nuclease</keyword>
<evidence type="ECO:0000256" key="3">
    <source>
        <dbReference type="ARBA" id="ARBA00023163"/>
    </source>
</evidence>
<dbReference type="InterPro" id="IPR001471">
    <property type="entry name" value="AP2/ERF_dom"/>
</dbReference>
<keyword evidence="6" id="KW-1185">Reference proteome</keyword>
<dbReference type="InterPro" id="IPR003615">
    <property type="entry name" value="HNH_nuc"/>
</dbReference>
<reference evidence="5" key="1">
    <citation type="submission" date="2020-12" db="EMBL/GenBank/DDBJ databases">
        <title>M. sibirica DSM 26468T genome.</title>
        <authorList>
            <person name="Thieme N."/>
            <person name="Rettenmaier R."/>
            <person name="Zverlov V."/>
            <person name="Liebl W."/>
        </authorList>
    </citation>
    <scope>NUCLEOTIDE SEQUENCE</scope>
    <source>
        <strain evidence="5">DSM 26468</strain>
    </source>
</reference>
<dbReference type="Pfam" id="PF13392">
    <property type="entry name" value="HNH_3"/>
    <property type="match status" value="1"/>
</dbReference>
<dbReference type="SUPFAM" id="SSF54171">
    <property type="entry name" value="DNA-binding domain"/>
    <property type="match status" value="1"/>
</dbReference>
<dbReference type="SMART" id="SM00380">
    <property type="entry name" value="AP2"/>
    <property type="match status" value="1"/>
</dbReference>
<dbReference type="InterPro" id="IPR036955">
    <property type="entry name" value="AP2/ERF_dom_sf"/>
</dbReference>
<accession>A0A8J7HDX8</accession>
<sequence length="179" mass="20705">MYSQYEMRSDYMVGYLKSGQEFLFDVNDFETIQQYKWVFDNGYVRMSPTHGKRVFLHNFLLGSGRGDEGLFVDHINHDKLDNRRCNLRVATKSQNGMNRSLQANSTTGFIGVSYMPQRGKYRARIKKDGREQHLGLFITAEQAAIAYDSAAIRLHGTFAYTNFERRQIANEKILELGAR</sequence>
<dbReference type="EMBL" id="JAEAGR010000010">
    <property type="protein sequence ID" value="MBH1941314.1"/>
    <property type="molecule type" value="Genomic_DNA"/>
</dbReference>
<evidence type="ECO:0000313" key="5">
    <source>
        <dbReference type="EMBL" id="MBH1941314.1"/>
    </source>
</evidence>
<dbReference type="PANTHER" id="PTHR31677:SF75">
    <property type="entry name" value="ETHYLENE-RESPONSIVE TRANSCRIPTION FACTOR ERF084"/>
    <property type="match status" value="1"/>
</dbReference>
<gene>
    <name evidence="5" type="ORF">I5677_10450</name>
</gene>
<keyword evidence="1" id="KW-0805">Transcription regulation</keyword>
<dbReference type="GO" id="GO:0003677">
    <property type="term" value="F:DNA binding"/>
    <property type="evidence" value="ECO:0007669"/>
    <property type="project" value="UniProtKB-KW"/>
</dbReference>
<dbReference type="GO" id="GO:0004519">
    <property type="term" value="F:endonuclease activity"/>
    <property type="evidence" value="ECO:0007669"/>
    <property type="project" value="UniProtKB-KW"/>
</dbReference>
<dbReference type="PANTHER" id="PTHR31677">
    <property type="entry name" value="AP2 DOMAIN CLASS TRANSCRIPTION FACTOR"/>
    <property type="match status" value="1"/>
</dbReference>
<evidence type="ECO:0000313" key="6">
    <source>
        <dbReference type="Proteomes" id="UP000623269"/>
    </source>
</evidence>
<dbReference type="InterPro" id="IPR016177">
    <property type="entry name" value="DNA-bd_dom_sf"/>
</dbReference>
<name>A0A8J7HDX8_9FIRM</name>
<keyword evidence="5" id="KW-0255">Endonuclease</keyword>